<feature type="transmembrane region" description="Helical" evidence="1">
    <location>
        <begin position="6"/>
        <end position="23"/>
    </location>
</feature>
<feature type="transmembrane region" description="Helical" evidence="1">
    <location>
        <begin position="30"/>
        <end position="49"/>
    </location>
</feature>
<proteinExistence type="predicted"/>
<evidence type="ECO:0000313" key="3">
    <source>
        <dbReference type="Proteomes" id="UP001595826"/>
    </source>
</evidence>
<dbReference type="EMBL" id="JBHSCY010000001">
    <property type="protein sequence ID" value="MFC4268299.1"/>
    <property type="molecule type" value="Genomic_DNA"/>
</dbReference>
<keyword evidence="3" id="KW-1185">Reference proteome</keyword>
<organism evidence="2 3">
    <name type="scientific">Polaribacter marinivivus</name>
    <dbReference type="NCBI Taxonomy" id="1524260"/>
    <lineage>
        <taxon>Bacteria</taxon>
        <taxon>Pseudomonadati</taxon>
        <taxon>Bacteroidota</taxon>
        <taxon>Flavobacteriia</taxon>
        <taxon>Flavobacteriales</taxon>
        <taxon>Flavobacteriaceae</taxon>
    </lineage>
</organism>
<keyword evidence="1" id="KW-0472">Membrane</keyword>
<protein>
    <submittedName>
        <fullName evidence="2">FeoB-associated Cys-rich membrane protein</fullName>
    </submittedName>
</protein>
<gene>
    <name evidence="2" type="ORF">ACFOWD_05220</name>
</gene>
<sequence>MAFDSVIFYGTFSLCCIIYNISNFKLMQQIVVYILVFLAVFYIVKKYFFNTKKNKGCNTDCNCH</sequence>
<reference evidence="3" key="1">
    <citation type="journal article" date="2019" name="Int. J. Syst. Evol. Microbiol.">
        <title>The Global Catalogue of Microorganisms (GCM) 10K type strain sequencing project: providing services to taxonomists for standard genome sequencing and annotation.</title>
        <authorList>
            <consortium name="The Broad Institute Genomics Platform"/>
            <consortium name="The Broad Institute Genome Sequencing Center for Infectious Disease"/>
            <person name="Wu L."/>
            <person name="Ma J."/>
        </authorList>
    </citation>
    <scope>NUCLEOTIDE SEQUENCE [LARGE SCALE GENOMIC DNA]</scope>
    <source>
        <strain evidence="3">CECT 8655</strain>
    </source>
</reference>
<evidence type="ECO:0000256" key="1">
    <source>
        <dbReference type="SAM" id="Phobius"/>
    </source>
</evidence>
<keyword evidence="1" id="KW-0812">Transmembrane</keyword>
<evidence type="ECO:0000313" key="2">
    <source>
        <dbReference type="EMBL" id="MFC4268299.1"/>
    </source>
</evidence>
<keyword evidence="1" id="KW-1133">Transmembrane helix</keyword>
<dbReference type="Proteomes" id="UP001595826">
    <property type="component" value="Unassembled WGS sequence"/>
</dbReference>
<comment type="caution">
    <text evidence="2">The sequence shown here is derived from an EMBL/GenBank/DDBJ whole genome shotgun (WGS) entry which is preliminary data.</text>
</comment>
<dbReference type="Pfam" id="PF12669">
    <property type="entry name" value="FeoB_associated"/>
    <property type="match status" value="1"/>
</dbReference>
<dbReference type="RefSeq" id="WP_377408692.1">
    <property type="nucleotide sequence ID" value="NZ_JBHSCY010000001.1"/>
</dbReference>
<accession>A0ABV8R799</accession>
<name>A0ABV8R799_9FLAO</name>